<dbReference type="Pfam" id="PF12802">
    <property type="entry name" value="MarR_2"/>
    <property type="match status" value="1"/>
</dbReference>
<dbReference type="Proteomes" id="UP001288320">
    <property type="component" value="Unassembled WGS sequence"/>
</dbReference>
<dbReference type="InterPro" id="IPR036388">
    <property type="entry name" value="WH-like_DNA-bd_sf"/>
</dbReference>
<dbReference type="Gene3D" id="1.10.10.10">
    <property type="entry name" value="Winged helix-like DNA-binding domain superfamily/Winged helix DNA-binding domain"/>
    <property type="match status" value="1"/>
</dbReference>
<feature type="domain" description="HTH marR-type" evidence="1">
    <location>
        <begin position="1"/>
        <end position="152"/>
    </location>
</feature>
<dbReference type="InterPro" id="IPR000835">
    <property type="entry name" value="HTH_MarR-typ"/>
</dbReference>
<dbReference type="SMART" id="SM00347">
    <property type="entry name" value="HTH_MARR"/>
    <property type="match status" value="1"/>
</dbReference>
<dbReference type="RefSeq" id="WP_234984401.1">
    <property type="nucleotide sequence ID" value="NZ_JASOFF010000026.1"/>
</dbReference>
<dbReference type="PROSITE" id="PS50995">
    <property type="entry name" value="HTH_MARR_2"/>
    <property type="match status" value="1"/>
</dbReference>
<dbReference type="PANTHER" id="PTHR33164">
    <property type="entry name" value="TRANSCRIPTIONAL REGULATOR, MARR FAMILY"/>
    <property type="match status" value="1"/>
</dbReference>
<organism evidence="2 3">
    <name type="scientific">Actinotignum timonense</name>
    <dbReference type="NCBI Taxonomy" id="1870995"/>
    <lineage>
        <taxon>Bacteria</taxon>
        <taxon>Bacillati</taxon>
        <taxon>Actinomycetota</taxon>
        <taxon>Actinomycetes</taxon>
        <taxon>Actinomycetales</taxon>
        <taxon>Actinomycetaceae</taxon>
        <taxon>Actinotignum</taxon>
    </lineage>
</organism>
<dbReference type="GO" id="GO:0003700">
    <property type="term" value="F:DNA-binding transcription factor activity"/>
    <property type="evidence" value="ECO:0007669"/>
    <property type="project" value="InterPro"/>
</dbReference>
<gene>
    <name evidence="2" type="ORF">R6G74_05030</name>
</gene>
<dbReference type="SUPFAM" id="SSF46785">
    <property type="entry name" value="Winged helix' DNA-binding domain"/>
    <property type="match status" value="1"/>
</dbReference>
<dbReference type="EMBL" id="JAWNFV010000009">
    <property type="protein sequence ID" value="MDY5140675.1"/>
    <property type="molecule type" value="Genomic_DNA"/>
</dbReference>
<dbReference type="GO" id="GO:0006950">
    <property type="term" value="P:response to stress"/>
    <property type="evidence" value="ECO:0007669"/>
    <property type="project" value="TreeGrafter"/>
</dbReference>
<dbReference type="PANTHER" id="PTHR33164:SF99">
    <property type="entry name" value="MARR FAMILY REGULATORY PROTEIN"/>
    <property type="match status" value="1"/>
</dbReference>
<evidence type="ECO:0000259" key="1">
    <source>
        <dbReference type="PROSITE" id="PS50995"/>
    </source>
</evidence>
<evidence type="ECO:0000313" key="3">
    <source>
        <dbReference type="Proteomes" id="UP001288320"/>
    </source>
</evidence>
<evidence type="ECO:0000313" key="2">
    <source>
        <dbReference type="EMBL" id="MDY5140675.1"/>
    </source>
</evidence>
<accession>A0AAW9HK50</accession>
<dbReference type="InterPro" id="IPR039422">
    <property type="entry name" value="MarR/SlyA-like"/>
</dbReference>
<sequence>MSVRVNSLSNDEQQAWQEYLRAHSLAIEAVNRALMANYRISLHEYDVLSHLSKASGHSLRMTILADLLTHSRARTSQTVSRLERRGLVHRSISADDARGINATLTGSGLALLRAATPIFASLVHAYLVDKLGRIEFQRMSGEAGAGQRGPLS</sequence>
<proteinExistence type="predicted"/>
<dbReference type="AlphaFoldDB" id="A0AAW9HK50"/>
<comment type="caution">
    <text evidence="2">The sequence shown here is derived from an EMBL/GenBank/DDBJ whole genome shotgun (WGS) entry which is preliminary data.</text>
</comment>
<dbReference type="InterPro" id="IPR036390">
    <property type="entry name" value="WH_DNA-bd_sf"/>
</dbReference>
<name>A0AAW9HK50_9ACTO</name>
<reference evidence="2" key="1">
    <citation type="submission" date="2023-10" db="EMBL/GenBank/DDBJ databases">
        <title>Whole Genome based description of the genera Actinobaculum and Actinotignum reveals a complex phylogenetic relationship within the species included in the genus Actinotignum.</title>
        <authorList>
            <person name="Jensen C.S."/>
            <person name="Dargis R."/>
            <person name="Kemp M."/>
            <person name="Christensen J.J."/>
        </authorList>
    </citation>
    <scope>NUCLEOTIDE SEQUENCE</scope>
    <source>
        <strain evidence="2">SLA_B245</strain>
    </source>
</reference>
<protein>
    <submittedName>
        <fullName evidence="2">MarR family winged helix-turn-helix transcriptional regulator</fullName>
    </submittedName>
</protein>